<dbReference type="AlphaFoldDB" id="A0A2I0A0H0"/>
<name>A0A2I0A0H0_9ASPA</name>
<dbReference type="Proteomes" id="UP000236161">
    <property type="component" value="Unassembled WGS sequence"/>
</dbReference>
<reference evidence="1 2" key="1">
    <citation type="journal article" date="2017" name="Nature">
        <title>The Apostasia genome and the evolution of orchids.</title>
        <authorList>
            <person name="Zhang G.Q."/>
            <person name="Liu K.W."/>
            <person name="Li Z."/>
            <person name="Lohaus R."/>
            <person name="Hsiao Y.Y."/>
            <person name="Niu S.C."/>
            <person name="Wang J.Y."/>
            <person name="Lin Y.C."/>
            <person name="Xu Q."/>
            <person name="Chen L.J."/>
            <person name="Yoshida K."/>
            <person name="Fujiwara S."/>
            <person name="Wang Z.W."/>
            <person name="Zhang Y.Q."/>
            <person name="Mitsuda N."/>
            <person name="Wang M."/>
            <person name="Liu G.H."/>
            <person name="Pecoraro L."/>
            <person name="Huang H.X."/>
            <person name="Xiao X.J."/>
            <person name="Lin M."/>
            <person name="Wu X.Y."/>
            <person name="Wu W.L."/>
            <person name="Chen Y.Y."/>
            <person name="Chang S.B."/>
            <person name="Sakamoto S."/>
            <person name="Ohme-Takagi M."/>
            <person name="Yagi M."/>
            <person name="Zeng S.J."/>
            <person name="Shen C.Y."/>
            <person name="Yeh C.M."/>
            <person name="Luo Y.B."/>
            <person name="Tsai W.C."/>
            <person name="Van de Peer Y."/>
            <person name="Liu Z.J."/>
        </authorList>
    </citation>
    <scope>NUCLEOTIDE SEQUENCE [LARGE SCALE GENOMIC DNA]</scope>
    <source>
        <strain evidence="2">cv. Shenzhen</strain>
        <tissue evidence="1">Stem</tissue>
    </source>
</reference>
<evidence type="ECO:0000313" key="1">
    <source>
        <dbReference type="EMBL" id="PKA49029.1"/>
    </source>
</evidence>
<evidence type="ECO:0000313" key="2">
    <source>
        <dbReference type="Proteomes" id="UP000236161"/>
    </source>
</evidence>
<accession>A0A2I0A0H0</accession>
<sequence length="156" mass="17383">MSSVCTSAVGCVDVHTRGPPLRSSYINLYKWAESDAEFVRSVAGGSHDRSSLRAGPRVVDSFSCRQMYLRSYTFCKKETVPEKTIKCFGRVTERAADLSFVSHQRRRRSGGSFSTTKVKKKKKKGCSLFCSIFRRLLSCTTSFDVAVAGGRRRFGA</sequence>
<proteinExistence type="predicted"/>
<keyword evidence="2" id="KW-1185">Reference proteome</keyword>
<protein>
    <submittedName>
        <fullName evidence="1">Uncharacterized protein</fullName>
    </submittedName>
</protein>
<gene>
    <name evidence="1" type="ORF">AXF42_Ash020608</name>
</gene>
<dbReference type="PANTHER" id="PTHR35304:SF1">
    <property type="entry name" value="OS05G0120300 PROTEIN"/>
    <property type="match status" value="1"/>
</dbReference>
<dbReference type="PANTHER" id="PTHR35304">
    <property type="entry name" value="OS05G0120300 PROTEIN-RELATED"/>
    <property type="match status" value="1"/>
</dbReference>
<dbReference type="OrthoDB" id="749576at2759"/>
<dbReference type="STRING" id="1088818.A0A2I0A0H0"/>
<dbReference type="EMBL" id="KZ452041">
    <property type="protein sequence ID" value="PKA49029.1"/>
    <property type="molecule type" value="Genomic_DNA"/>
</dbReference>
<organism evidence="1 2">
    <name type="scientific">Apostasia shenzhenica</name>
    <dbReference type="NCBI Taxonomy" id="1088818"/>
    <lineage>
        <taxon>Eukaryota</taxon>
        <taxon>Viridiplantae</taxon>
        <taxon>Streptophyta</taxon>
        <taxon>Embryophyta</taxon>
        <taxon>Tracheophyta</taxon>
        <taxon>Spermatophyta</taxon>
        <taxon>Magnoliopsida</taxon>
        <taxon>Liliopsida</taxon>
        <taxon>Asparagales</taxon>
        <taxon>Orchidaceae</taxon>
        <taxon>Apostasioideae</taxon>
        <taxon>Apostasia</taxon>
    </lineage>
</organism>